<comment type="similarity">
    <text evidence="1">Belongs to the membrane fusion protein (MFP) (TC 8.A.1) family.</text>
</comment>
<dbReference type="GO" id="GO:0015562">
    <property type="term" value="F:efflux transmembrane transporter activity"/>
    <property type="evidence" value="ECO:0007669"/>
    <property type="project" value="TreeGrafter"/>
</dbReference>
<dbReference type="EMBL" id="DXEN01000065">
    <property type="protein sequence ID" value="HIX86656.1"/>
    <property type="molecule type" value="Genomic_DNA"/>
</dbReference>
<dbReference type="PANTHER" id="PTHR30469">
    <property type="entry name" value="MULTIDRUG RESISTANCE PROTEIN MDTA"/>
    <property type="match status" value="1"/>
</dbReference>
<reference evidence="3" key="1">
    <citation type="journal article" date="2021" name="PeerJ">
        <title>Extensive microbial diversity within the chicken gut microbiome revealed by metagenomics and culture.</title>
        <authorList>
            <person name="Gilroy R."/>
            <person name="Ravi A."/>
            <person name="Getino M."/>
            <person name="Pursley I."/>
            <person name="Horton D.L."/>
            <person name="Alikhan N.F."/>
            <person name="Baker D."/>
            <person name="Gharbi K."/>
            <person name="Hall N."/>
            <person name="Watson M."/>
            <person name="Adriaenssens E.M."/>
            <person name="Foster-Nyarko E."/>
            <person name="Jarju S."/>
            <person name="Secka A."/>
            <person name="Antonio M."/>
            <person name="Oren A."/>
            <person name="Chaudhuri R.R."/>
            <person name="La Ragione R."/>
            <person name="Hildebrand F."/>
            <person name="Pallen M.J."/>
        </authorList>
    </citation>
    <scope>NUCLEOTIDE SEQUENCE</scope>
    <source>
        <strain evidence="3">ChiHecec2B26-12326</strain>
    </source>
</reference>
<gene>
    <name evidence="3" type="ORF">H9848_08650</name>
</gene>
<dbReference type="Pfam" id="PF25917">
    <property type="entry name" value="BSH_RND"/>
    <property type="match status" value="1"/>
</dbReference>
<feature type="domain" description="Multidrug resistance protein MdtA-like barrel-sandwich hybrid" evidence="2">
    <location>
        <begin position="56"/>
        <end position="175"/>
    </location>
</feature>
<dbReference type="InterPro" id="IPR006143">
    <property type="entry name" value="RND_pump_MFP"/>
</dbReference>
<dbReference type="Gene3D" id="2.40.50.100">
    <property type="match status" value="2"/>
</dbReference>
<dbReference type="PANTHER" id="PTHR30469:SF15">
    <property type="entry name" value="HLYD FAMILY OF SECRETION PROTEINS"/>
    <property type="match status" value="1"/>
</dbReference>
<evidence type="ECO:0000256" key="1">
    <source>
        <dbReference type="ARBA" id="ARBA00009477"/>
    </source>
</evidence>
<dbReference type="AlphaFoldDB" id="A0A9D1XS42"/>
<dbReference type="InterPro" id="IPR058625">
    <property type="entry name" value="MdtA-like_BSH"/>
</dbReference>
<dbReference type="SUPFAM" id="SSF111369">
    <property type="entry name" value="HlyD-like secretion proteins"/>
    <property type="match status" value="1"/>
</dbReference>
<evidence type="ECO:0000259" key="2">
    <source>
        <dbReference type="Pfam" id="PF25917"/>
    </source>
</evidence>
<dbReference type="GO" id="GO:1990281">
    <property type="term" value="C:efflux pump complex"/>
    <property type="evidence" value="ECO:0007669"/>
    <property type="project" value="TreeGrafter"/>
</dbReference>
<dbReference type="NCBIfam" id="TIGR01730">
    <property type="entry name" value="RND_mfp"/>
    <property type="match status" value="1"/>
</dbReference>
<reference evidence="3" key="2">
    <citation type="submission" date="2021-04" db="EMBL/GenBank/DDBJ databases">
        <authorList>
            <person name="Gilroy R."/>
        </authorList>
    </citation>
    <scope>NUCLEOTIDE SEQUENCE</scope>
    <source>
        <strain evidence="3">ChiHecec2B26-12326</strain>
    </source>
</reference>
<evidence type="ECO:0000313" key="4">
    <source>
        <dbReference type="Proteomes" id="UP000823847"/>
    </source>
</evidence>
<dbReference type="Gene3D" id="2.40.420.20">
    <property type="match status" value="1"/>
</dbReference>
<comment type="caution">
    <text evidence="3">The sequence shown here is derived from an EMBL/GenBank/DDBJ whole genome shotgun (WGS) entry which is preliminary data.</text>
</comment>
<protein>
    <submittedName>
        <fullName evidence="3">Efflux RND transporter periplasmic adaptor subunit</fullName>
    </submittedName>
</protein>
<organism evidence="3 4">
    <name type="scientific">Candidatus Parabacteroides intestinigallinarum</name>
    <dbReference type="NCBI Taxonomy" id="2838722"/>
    <lineage>
        <taxon>Bacteria</taxon>
        <taxon>Pseudomonadati</taxon>
        <taxon>Bacteroidota</taxon>
        <taxon>Bacteroidia</taxon>
        <taxon>Bacteroidales</taxon>
        <taxon>Tannerellaceae</taxon>
        <taxon>Parabacteroides</taxon>
    </lineage>
</organism>
<evidence type="ECO:0000313" key="3">
    <source>
        <dbReference type="EMBL" id="HIX86656.1"/>
    </source>
</evidence>
<dbReference type="Proteomes" id="UP000823847">
    <property type="component" value="Unassembled WGS sequence"/>
</dbReference>
<proteinExistence type="inferred from homology"/>
<name>A0A9D1XS42_9BACT</name>
<sequence>MVIAVSLLVCACSGGNKQEGFRRGVYLTHPTQVSGDVVKSYPGIIEAAHEINLGFKTAGQISRIHVKEGDYVRRGQLLATLDDADYRLAVEASQVRYDQLADETQRTEQLFKAKSVSTNDYEKASAGLKQLGVQLRADKNKLAYTRLYAPTDGYVQSVNFSPAEMVDAGTSVFRIMDVSRFEVAADIPVDEYLRRKDFVRFCCRAVDDVRYMPMRLLSLTPKADGNQLYRLRLAFETEPDRTLTAGMNVEVRVDIAGAQGGLAYSLPFSAVFQKEGKACVWVLRSDSTVERRIVTIDKTVTDGHILVIGGLTGNERIVRSGVGALTEGEKVRVIERPSETNVGGLL</sequence>
<accession>A0A9D1XS42</accession>